<dbReference type="PANTHER" id="PTHR34387">
    <property type="entry name" value="SLR1258 PROTEIN"/>
    <property type="match status" value="1"/>
</dbReference>
<dbReference type="PANTHER" id="PTHR34387:SF2">
    <property type="entry name" value="SLR1258 PROTEIN"/>
    <property type="match status" value="1"/>
</dbReference>
<reference evidence="1 2" key="1">
    <citation type="journal article" date="2013" name="Genome Announc.">
        <title>Draft Genome Sequence of 'Candidatus Halobonum tyrrellensis' Strain G22, Isolated from the Hypersaline Waters of Lake Tyrrell, Australia.</title>
        <authorList>
            <person name="Ugalde J.A."/>
            <person name="Narasingarao P."/>
            <person name="Kuo S."/>
            <person name="Podell S."/>
            <person name="Allen E.E."/>
        </authorList>
    </citation>
    <scope>NUCLEOTIDE SEQUENCE [LARGE SCALE GENOMIC DNA]</scope>
    <source>
        <strain evidence="1 2">G22</strain>
    </source>
</reference>
<dbReference type="Pfam" id="PF04402">
    <property type="entry name" value="SIMPL"/>
    <property type="match status" value="1"/>
</dbReference>
<dbReference type="EMBL" id="ASGZ01000014">
    <property type="protein sequence ID" value="ESP89210.1"/>
    <property type="molecule type" value="Genomic_DNA"/>
</dbReference>
<evidence type="ECO:0000313" key="2">
    <source>
        <dbReference type="Proteomes" id="UP000017840"/>
    </source>
</evidence>
<dbReference type="eggNOG" id="arCOG04715">
    <property type="taxonomic scope" value="Archaea"/>
</dbReference>
<organism evidence="1 2">
    <name type="scientific">Candidatus Halobonum tyrrellensis G22</name>
    <dbReference type="NCBI Taxonomy" id="1324957"/>
    <lineage>
        <taxon>Archaea</taxon>
        <taxon>Methanobacteriati</taxon>
        <taxon>Methanobacteriota</taxon>
        <taxon>Stenosarchaea group</taxon>
        <taxon>Halobacteria</taxon>
        <taxon>Halobacteriales</taxon>
        <taxon>Haloferacaceae</taxon>
        <taxon>Candidatus Halobonum</taxon>
    </lineage>
</organism>
<evidence type="ECO:0000313" key="1">
    <source>
        <dbReference type="EMBL" id="ESP89210.1"/>
    </source>
</evidence>
<accession>V4HET7</accession>
<dbReference type="PROSITE" id="PS51257">
    <property type="entry name" value="PROKAR_LIPOPROTEIN"/>
    <property type="match status" value="1"/>
</dbReference>
<dbReference type="Gene3D" id="3.30.110.170">
    <property type="entry name" value="Protein of unknown function (DUF541), domain 1"/>
    <property type="match status" value="1"/>
</dbReference>
<dbReference type="InterPro" id="IPR007497">
    <property type="entry name" value="SIMPL/DUF541"/>
</dbReference>
<protein>
    <recommendedName>
        <fullName evidence="3">DUF541 domain-containing protein</fullName>
    </recommendedName>
</protein>
<name>V4HET7_9EURY</name>
<dbReference type="InterPro" id="IPR052022">
    <property type="entry name" value="26kDa_periplasmic_antigen"/>
</dbReference>
<sequence>MDPRPKYVLLAALAVLLAGCAGAATDPTAANATAANATTQTQTDAHTVTAGGTGEVSADPDVAVVSVAVEARADTAEAARDAVAADAETLSNALSEAGLSANTTGYALSPEYDYGDDSRELVGYRAFESFEVETDVDRAGEAVDIAVDNGATRVDGVRFDLSDERRADLGGDAIAAAMADARTDADAAAGAVDRSVGTVVSVDVDTDGTAAPYAARETAADAGGATTFQPGPVTVTATVSVTYELSESAAGAEASRE</sequence>
<dbReference type="Gene3D" id="3.30.70.2970">
    <property type="entry name" value="Protein of unknown function (DUF541), domain 2"/>
    <property type="match status" value="1"/>
</dbReference>
<comment type="caution">
    <text evidence="1">The sequence shown here is derived from an EMBL/GenBank/DDBJ whole genome shotgun (WGS) entry which is preliminary data.</text>
</comment>
<evidence type="ECO:0008006" key="3">
    <source>
        <dbReference type="Google" id="ProtNLM"/>
    </source>
</evidence>
<dbReference type="RefSeq" id="WP_023393618.1">
    <property type="nucleotide sequence ID" value="NZ_ASGZ01000014.1"/>
</dbReference>
<keyword evidence="2" id="KW-1185">Reference proteome</keyword>
<gene>
    <name evidence="1" type="ORF">K933_05153</name>
</gene>
<dbReference type="PATRIC" id="fig|1324957.4.peg.1045"/>
<dbReference type="GO" id="GO:0006974">
    <property type="term" value="P:DNA damage response"/>
    <property type="evidence" value="ECO:0007669"/>
    <property type="project" value="TreeGrafter"/>
</dbReference>
<dbReference type="Proteomes" id="UP000017840">
    <property type="component" value="Unassembled WGS sequence"/>
</dbReference>
<dbReference type="AlphaFoldDB" id="V4HET7"/>
<dbReference type="OrthoDB" id="12132at2157"/>
<proteinExistence type="predicted"/>